<name>A0A150G4F5_GONPE</name>
<dbReference type="AlphaFoldDB" id="A0A150G4F5"/>
<keyword evidence="10" id="KW-1185">Reference proteome</keyword>
<evidence type="ECO:0000313" key="10">
    <source>
        <dbReference type="Proteomes" id="UP000075714"/>
    </source>
</evidence>
<proteinExistence type="predicted"/>
<evidence type="ECO:0000256" key="5">
    <source>
        <dbReference type="ARBA" id="ARBA00023242"/>
    </source>
</evidence>
<dbReference type="InterPro" id="IPR038633">
    <property type="entry name" value="Rpn13/ADRM1_Pru_sf"/>
</dbReference>
<dbReference type="Gene3D" id="1.10.2020.20">
    <property type="match status" value="1"/>
</dbReference>
<dbReference type="PANTHER" id="PTHR12225:SF0">
    <property type="entry name" value="PROTEASOMAL UBIQUITIN RECEPTOR ADRM1"/>
    <property type="match status" value="1"/>
</dbReference>
<feature type="compositionally biased region" description="Gly residues" evidence="6">
    <location>
        <begin position="334"/>
        <end position="352"/>
    </location>
</feature>
<evidence type="ECO:0000256" key="6">
    <source>
        <dbReference type="SAM" id="MobiDB-lite"/>
    </source>
</evidence>
<dbReference type="EMBL" id="LSYV01000064">
    <property type="protein sequence ID" value="KXZ44701.1"/>
    <property type="molecule type" value="Genomic_DNA"/>
</dbReference>
<comment type="caution">
    <text evidence="9">The sequence shown here is derived from an EMBL/GenBank/DDBJ whole genome shotgun (WGS) entry which is preliminary data.</text>
</comment>
<dbReference type="Pfam" id="PF16550">
    <property type="entry name" value="RPN13_C"/>
    <property type="match status" value="1"/>
</dbReference>
<comment type="subcellular location">
    <subcellularLocation>
        <location evidence="2">Cytoplasm</location>
    </subcellularLocation>
    <subcellularLocation>
        <location evidence="1">Nucleus</location>
    </subcellularLocation>
</comment>
<dbReference type="GO" id="GO:0070628">
    <property type="term" value="F:proteasome binding"/>
    <property type="evidence" value="ECO:0007669"/>
    <property type="project" value="TreeGrafter"/>
</dbReference>
<dbReference type="PROSITE" id="PS51916">
    <property type="entry name" value="DEUBAD"/>
    <property type="match status" value="1"/>
</dbReference>
<dbReference type="InterPro" id="IPR038108">
    <property type="entry name" value="RPN13_DEUBAD_sf"/>
</dbReference>
<dbReference type="PANTHER" id="PTHR12225">
    <property type="entry name" value="ADHESION REGULATING MOLECULE 1 110 KDA CELL MEMBRANE GLYCOPROTEIN"/>
    <property type="match status" value="1"/>
</dbReference>
<dbReference type="Gene3D" id="2.30.29.70">
    <property type="entry name" value="Proteasomal ubiquitin receptor Rpn13/ADRM1"/>
    <property type="match status" value="1"/>
</dbReference>
<protein>
    <submittedName>
        <fullName evidence="9">Uncharacterized protein</fullName>
    </submittedName>
</protein>
<evidence type="ECO:0000259" key="8">
    <source>
        <dbReference type="PROSITE" id="PS51917"/>
    </source>
</evidence>
<dbReference type="GO" id="GO:0005634">
    <property type="term" value="C:nucleus"/>
    <property type="evidence" value="ECO:0007669"/>
    <property type="project" value="UniProtKB-SubCell"/>
</dbReference>
<dbReference type="PROSITE" id="PS51917">
    <property type="entry name" value="PRU"/>
    <property type="match status" value="1"/>
</dbReference>
<dbReference type="GO" id="GO:0061133">
    <property type="term" value="F:endopeptidase activator activity"/>
    <property type="evidence" value="ECO:0007669"/>
    <property type="project" value="TreeGrafter"/>
</dbReference>
<evidence type="ECO:0000259" key="7">
    <source>
        <dbReference type="PROSITE" id="PS51916"/>
    </source>
</evidence>
<dbReference type="Pfam" id="PF04683">
    <property type="entry name" value="Rpn13_ADRM1_Pru"/>
    <property type="match status" value="1"/>
</dbReference>
<dbReference type="OrthoDB" id="340431at2759"/>
<dbReference type="GO" id="GO:0008541">
    <property type="term" value="C:proteasome regulatory particle, lid subcomplex"/>
    <property type="evidence" value="ECO:0007669"/>
    <property type="project" value="TreeGrafter"/>
</dbReference>
<evidence type="ECO:0000256" key="2">
    <source>
        <dbReference type="ARBA" id="ARBA00004496"/>
    </source>
</evidence>
<dbReference type="InterPro" id="IPR044867">
    <property type="entry name" value="DEUBAD_dom"/>
</dbReference>
<dbReference type="InterPro" id="IPR032368">
    <property type="entry name" value="RPN13_DEUBAD"/>
</dbReference>
<dbReference type="InterPro" id="IPR006773">
    <property type="entry name" value="Rpn13/ADRM1"/>
</dbReference>
<evidence type="ECO:0000313" key="9">
    <source>
        <dbReference type="EMBL" id="KXZ44701.1"/>
    </source>
</evidence>
<dbReference type="InterPro" id="IPR044868">
    <property type="entry name" value="Rpn13/ADRM1_Pru"/>
</dbReference>
<keyword evidence="3" id="KW-0963">Cytoplasm</keyword>
<feature type="domain" description="Pru" evidence="8">
    <location>
        <begin position="1"/>
        <end position="115"/>
    </location>
</feature>
<evidence type="ECO:0000256" key="3">
    <source>
        <dbReference type="ARBA" id="ARBA00022490"/>
    </source>
</evidence>
<evidence type="ECO:0000256" key="1">
    <source>
        <dbReference type="ARBA" id="ARBA00004123"/>
    </source>
</evidence>
<feature type="domain" description="DEUBAD" evidence="7">
    <location>
        <begin position="230"/>
        <end position="332"/>
    </location>
</feature>
<reference evidence="10" key="1">
    <citation type="journal article" date="2016" name="Nat. Commun.">
        <title>The Gonium pectorale genome demonstrates co-option of cell cycle regulation during the evolution of multicellularity.</title>
        <authorList>
            <person name="Hanschen E.R."/>
            <person name="Marriage T.N."/>
            <person name="Ferris P.J."/>
            <person name="Hamaji T."/>
            <person name="Toyoda A."/>
            <person name="Fujiyama A."/>
            <person name="Neme R."/>
            <person name="Noguchi H."/>
            <person name="Minakuchi Y."/>
            <person name="Suzuki M."/>
            <person name="Kawai-Toyooka H."/>
            <person name="Smith D.R."/>
            <person name="Sparks H."/>
            <person name="Anderson J."/>
            <person name="Bakaric R."/>
            <person name="Luria V."/>
            <person name="Karger A."/>
            <person name="Kirschner M.W."/>
            <person name="Durand P.M."/>
            <person name="Michod R.E."/>
            <person name="Nozaki H."/>
            <person name="Olson B.J."/>
        </authorList>
    </citation>
    <scope>NUCLEOTIDE SEQUENCE [LARGE SCALE GENOMIC DNA]</scope>
    <source>
        <strain evidence="10">NIES-2863</strain>
    </source>
</reference>
<organism evidence="9 10">
    <name type="scientific">Gonium pectorale</name>
    <name type="common">Green alga</name>
    <dbReference type="NCBI Taxonomy" id="33097"/>
    <lineage>
        <taxon>Eukaryota</taxon>
        <taxon>Viridiplantae</taxon>
        <taxon>Chlorophyta</taxon>
        <taxon>core chlorophytes</taxon>
        <taxon>Chlorophyceae</taxon>
        <taxon>CS clade</taxon>
        <taxon>Chlamydomonadales</taxon>
        <taxon>Volvocaceae</taxon>
        <taxon>Gonium</taxon>
    </lineage>
</organism>
<dbReference type="Proteomes" id="UP000075714">
    <property type="component" value="Unassembled WGS sequence"/>
</dbReference>
<gene>
    <name evidence="9" type="ORF">GPECTOR_63g29</name>
</gene>
<evidence type="ECO:0000256" key="4">
    <source>
        <dbReference type="ARBA" id="ARBA00022942"/>
    </source>
</evidence>
<accession>A0A150G4F5</accession>
<keyword evidence="4" id="KW-0647">Proteasome</keyword>
<sequence>MEAVLGEFRAGKLKLQAGQLVADPRKGLVRLVQTEDTLVHVQWYERTAAGPAAAPEDDVIVFPGEAVLEKLPGQRALLLKFPDDRSRDMFFWIQEPKADGDDALVTAFNGRLNHVHDAEVAEESAMAASEMPGVTGITPSSALEHAHVASEAGAGAMMGVGGSLVQLPSAPAQTPASAAAVNTQANNLAAILGNAIAASLGGGAAPAYGAEEQLAHSLLAQLAAAQGGRHRAMAAPGPSLAEVLRPDVMSAFLRDPTVLAALAPHLPEEQRTTEALVSLAHSPQFRQQLSAFSAALQSGQLDLSQFGLRAAGYSVADFLTAIQELVERERREGGGGQQGGGGQGGGGAPMEH</sequence>
<dbReference type="GO" id="GO:0005737">
    <property type="term" value="C:cytoplasm"/>
    <property type="evidence" value="ECO:0007669"/>
    <property type="project" value="UniProtKB-SubCell"/>
</dbReference>
<feature type="region of interest" description="Disordered" evidence="6">
    <location>
        <begin position="330"/>
        <end position="352"/>
    </location>
</feature>
<dbReference type="STRING" id="33097.A0A150G4F5"/>
<keyword evidence="5" id="KW-0539">Nucleus</keyword>